<dbReference type="AlphaFoldDB" id="C3X5S1"/>
<dbReference type="InterPro" id="IPR001173">
    <property type="entry name" value="Glyco_trans_2-like"/>
</dbReference>
<gene>
    <name evidence="4" type="ORF">OFAG_01710</name>
</gene>
<organism evidence="4 5">
    <name type="scientific">Oxalobacter paraformigenes</name>
    <dbReference type="NCBI Taxonomy" id="556268"/>
    <lineage>
        <taxon>Bacteria</taxon>
        <taxon>Pseudomonadati</taxon>
        <taxon>Pseudomonadota</taxon>
        <taxon>Betaproteobacteria</taxon>
        <taxon>Burkholderiales</taxon>
        <taxon>Oxalobacteraceae</taxon>
        <taxon>Oxalobacter</taxon>
    </lineage>
</organism>
<keyword evidence="1" id="KW-0808">Transferase</keyword>
<evidence type="ECO:0000259" key="3">
    <source>
        <dbReference type="Pfam" id="PF02709"/>
    </source>
</evidence>
<evidence type="ECO:0000256" key="1">
    <source>
        <dbReference type="ARBA" id="ARBA00022679"/>
    </source>
</evidence>
<dbReference type="CAZy" id="GT2">
    <property type="family name" value="Glycosyltransferase Family 2"/>
</dbReference>
<dbReference type="Proteomes" id="UP000003973">
    <property type="component" value="Unassembled WGS sequence"/>
</dbReference>
<sequence>MTFSTSIIVSTHNSHEWLQKVLWGYENQNYKRFQLLIADDGSDERTREMIEDYKKTSGMDIIHLWHERNGCQKSHMLNRAVMYASGDYLIFSEDNCIPRFDFVKTHVRSAKPNHFLSGGHSKLPMCCSLQIGEDEILSNDAFNIMWLQSHGYPTYAKKLRLIARWPFNKLLNLIPTENRWNGHNASGWKSDIVSVNGFDERILDGGEDLEMGDRLKHAGVKARRIRYSAVCVHLSHEFGFDDSLVTEATREIRNQTILTHSRYTDFGIVQQP</sequence>
<dbReference type="PANTHER" id="PTHR43685:SF3">
    <property type="entry name" value="SLR2126 PROTEIN"/>
    <property type="match status" value="1"/>
</dbReference>
<protein>
    <recommendedName>
        <fullName evidence="6">Glycosyltransferase</fullName>
    </recommendedName>
</protein>
<dbReference type="EMBL" id="ACDP02000001">
    <property type="protein sequence ID" value="EEO28557.1"/>
    <property type="molecule type" value="Genomic_DNA"/>
</dbReference>
<dbReference type="Pfam" id="PF00535">
    <property type="entry name" value="Glycos_transf_2"/>
    <property type="match status" value="1"/>
</dbReference>
<dbReference type="Gene3D" id="3.90.550.10">
    <property type="entry name" value="Spore Coat Polysaccharide Biosynthesis Protein SpsA, Chain A"/>
    <property type="match status" value="1"/>
</dbReference>
<comment type="caution">
    <text evidence="4">The sequence shown here is derived from an EMBL/GenBank/DDBJ whole genome shotgun (WGS) entry which is preliminary data.</text>
</comment>
<reference evidence="4" key="1">
    <citation type="submission" date="2011-10" db="EMBL/GenBank/DDBJ databases">
        <title>The Genome Sequence of Oxalobacter formigenes HOxBLS.</title>
        <authorList>
            <consortium name="The Broad Institute Genome Sequencing Platform"/>
            <person name="Earl A."/>
            <person name="Ward D."/>
            <person name="Feldgarden M."/>
            <person name="Gevers D."/>
            <person name="Allison M.J."/>
            <person name="Humphrey S."/>
            <person name="Young S.K."/>
            <person name="Zeng Q."/>
            <person name="Gargeya S."/>
            <person name="Fitzgerald M."/>
            <person name="Haas B."/>
            <person name="Abouelleil A."/>
            <person name="Alvarado L."/>
            <person name="Arachchi H.M."/>
            <person name="Berlin A."/>
            <person name="Brown A."/>
            <person name="Chapman S.B."/>
            <person name="Chen Z."/>
            <person name="Dunbar C."/>
            <person name="Freedman E."/>
            <person name="Gearin G."/>
            <person name="Goldberg J."/>
            <person name="Griggs A."/>
            <person name="Gujja S."/>
            <person name="Heiman D."/>
            <person name="Howarth C."/>
            <person name="Larson L."/>
            <person name="Lui A."/>
            <person name="MacDonald P.J.P."/>
            <person name="Montmayeur A."/>
            <person name="Murphy C."/>
            <person name="Neiman D."/>
            <person name="Pearson M."/>
            <person name="Priest M."/>
            <person name="Roberts A."/>
            <person name="Saif S."/>
            <person name="Shea T."/>
            <person name="Shenoy N."/>
            <person name="Sisk P."/>
            <person name="Stolte C."/>
            <person name="Sykes S."/>
            <person name="Wortman J."/>
            <person name="Nusbaum C."/>
            <person name="Birren B."/>
        </authorList>
    </citation>
    <scope>NUCLEOTIDE SEQUENCE [LARGE SCALE GENOMIC DNA]</scope>
    <source>
        <strain evidence="4">HOxBLS</strain>
    </source>
</reference>
<keyword evidence="5" id="KW-1185">Reference proteome</keyword>
<dbReference type="InterPro" id="IPR027791">
    <property type="entry name" value="Galactosyl_T_C"/>
</dbReference>
<dbReference type="eggNOG" id="COG1215">
    <property type="taxonomic scope" value="Bacteria"/>
</dbReference>
<evidence type="ECO:0000259" key="2">
    <source>
        <dbReference type="Pfam" id="PF00535"/>
    </source>
</evidence>
<evidence type="ECO:0000313" key="4">
    <source>
        <dbReference type="EMBL" id="EEO28557.1"/>
    </source>
</evidence>
<feature type="domain" description="Galactosyltransferase C-terminal" evidence="3">
    <location>
        <begin position="187"/>
        <end position="236"/>
    </location>
</feature>
<dbReference type="PANTHER" id="PTHR43685">
    <property type="entry name" value="GLYCOSYLTRANSFERASE"/>
    <property type="match status" value="1"/>
</dbReference>
<dbReference type="GO" id="GO:0016740">
    <property type="term" value="F:transferase activity"/>
    <property type="evidence" value="ECO:0007669"/>
    <property type="project" value="UniProtKB-KW"/>
</dbReference>
<dbReference type="InterPro" id="IPR029044">
    <property type="entry name" value="Nucleotide-diphossugar_trans"/>
</dbReference>
<evidence type="ECO:0008006" key="6">
    <source>
        <dbReference type="Google" id="ProtNLM"/>
    </source>
</evidence>
<dbReference type="RefSeq" id="WP_005878357.1">
    <property type="nucleotide sequence ID" value="NZ_CABMNL010000001.1"/>
</dbReference>
<name>C3X5S1_9BURK</name>
<dbReference type="HOGENOM" id="CLU_025996_24_0_4"/>
<proteinExistence type="predicted"/>
<dbReference type="SUPFAM" id="SSF53448">
    <property type="entry name" value="Nucleotide-diphospho-sugar transferases"/>
    <property type="match status" value="1"/>
</dbReference>
<evidence type="ECO:0000313" key="5">
    <source>
        <dbReference type="Proteomes" id="UP000003973"/>
    </source>
</evidence>
<dbReference type="InterPro" id="IPR050834">
    <property type="entry name" value="Glycosyltransf_2"/>
</dbReference>
<feature type="domain" description="Glycosyltransferase 2-like" evidence="2">
    <location>
        <begin position="6"/>
        <end position="111"/>
    </location>
</feature>
<dbReference type="Pfam" id="PF02709">
    <property type="entry name" value="Glyco_transf_7C"/>
    <property type="match status" value="1"/>
</dbReference>
<accession>C3X5S1</accession>